<comment type="caution">
    <text evidence="5">The sequence shown here is derived from an EMBL/GenBank/DDBJ whole genome shotgun (WGS) entry which is preliminary data.</text>
</comment>
<dbReference type="Gene3D" id="3.40.50.970">
    <property type="match status" value="1"/>
</dbReference>
<dbReference type="NCBIfam" id="NF006667">
    <property type="entry name" value="PRK09212.1"/>
    <property type="match status" value="1"/>
</dbReference>
<dbReference type="SMART" id="SM00861">
    <property type="entry name" value="Transket_pyr"/>
    <property type="match status" value="1"/>
</dbReference>
<dbReference type="FunFam" id="3.40.50.920:FF:000001">
    <property type="entry name" value="Pyruvate dehydrogenase E1 beta subunit"/>
    <property type="match status" value="1"/>
</dbReference>
<dbReference type="PANTHER" id="PTHR43257">
    <property type="entry name" value="PYRUVATE DEHYDROGENASE E1 COMPONENT BETA SUBUNIT"/>
    <property type="match status" value="1"/>
</dbReference>
<evidence type="ECO:0000313" key="7">
    <source>
        <dbReference type="Proteomes" id="UP000228947"/>
    </source>
</evidence>
<dbReference type="AlphaFoldDB" id="A0A2M8PEN0"/>
<keyword evidence="3" id="KW-0786">Thiamine pyrophosphate</keyword>
<dbReference type="Pfam" id="PF02779">
    <property type="entry name" value="Transket_pyr"/>
    <property type="match status" value="1"/>
</dbReference>
<sequence>MAEKNIPMREALRAALREEMLRDERVFVMGEEVGAWDGTHKVTRGFLDEFGERRVRDTPISEMAIVGAAVGAAMAGLRPVAEIMTINFAFLAFDALINHAAKVHYMFDGQFKVPMVVRAATGWGNQATATHSHTPEPIFAHFPGMYLGCPSTPADAKGMLKAAIRDDNPVLFTEVIALYPKPGLVPDDPDFVLPIGKGDIKRAGKDVTIVTYGRGVEWSLDAAEILAREGISCEVVDVRWLRPLDLPLIFESFKKTNRCVVVEESLPFYSFGSEIAAQLQEHMFDYMDAPIKRVSAMDVPLPYAKEIELMALPDAHKVVAAVKEII</sequence>
<dbReference type="SUPFAM" id="SSF52518">
    <property type="entry name" value="Thiamin diphosphate-binding fold (THDP-binding)"/>
    <property type="match status" value="1"/>
</dbReference>
<dbReference type="Pfam" id="PF02780">
    <property type="entry name" value="Transketolase_C"/>
    <property type="match status" value="1"/>
</dbReference>
<evidence type="ECO:0000313" key="5">
    <source>
        <dbReference type="EMBL" id="PJF36013.1"/>
    </source>
</evidence>
<evidence type="ECO:0000259" key="4">
    <source>
        <dbReference type="SMART" id="SM00861"/>
    </source>
</evidence>
<evidence type="ECO:0000256" key="3">
    <source>
        <dbReference type="ARBA" id="ARBA00023052"/>
    </source>
</evidence>
<name>A0A2M8PEN0_9CHLR</name>
<gene>
    <name evidence="5" type="ORF">CUN49_07625</name>
    <name evidence="6" type="ORF">CUN50_00855</name>
</gene>
<dbReference type="SUPFAM" id="SSF52922">
    <property type="entry name" value="TK C-terminal domain-like"/>
    <property type="match status" value="1"/>
</dbReference>
<comment type="cofactor">
    <cofactor evidence="1">
        <name>thiamine diphosphate</name>
        <dbReference type="ChEBI" id="CHEBI:58937"/>
    </cofactor>
</comment>
<dbReference type="EMBL" id="PGTL01000002">
    <property type="protein sequence ID" value="PJF43280.1"/>
    <property type="molecule type" value="Genomic_DNA"/>
</dbReference>
<protein>
    <submittedName>
        <fullName evidence="5">Alpha-ketoacid dehydrogenase subunit beta</fullName>
    </submittedName>
</protein>
<dbReference type="Proteomes" id="UP000229681">
    <property type="component" value="Unassembled WGS sequence"/>
</dbReference>
<organism evidence="5 8">
    <name type="scientific">Candidatus Thermofonsia Clade 1 bacterium</name>
    <dbReference type="NCBI Taxonomy" id="2364210"/>
    <lineage>
        <taxon>Bacteria</taxon>
        <taxon>Bacillati</taxon>
        <taxon>Chloroflexota</taxon>
        <taxon>Candidatus Thermofontia</taxon>
        <taxon>Candidatus Thermofonsia Clade 1</taxon>
    </lineage>
</organism>
<keyword evidence="2" id="KW-0560">Oxidoreductase</keyword>
<dbReference type="EMBL" id="PGTM01000087">
    <property type="protein sequence ID" value="PJF36013.1"/>
    <property type="molecule type" value="Genomic_DNA"/>
</dbReference>
<dbReference type="InterPro" id="IPR033248">
    <property type="entry name" value="Transketolase_C"/>
</dbReference>
<evidence type="ECO:0000256" key="2">
    <source>
        <dbReference type="ARBA" id="ARBA00023002"/>
    </source>
</evidence>
<dbReference type="PANTHER" id="PTHR43257:SF2">
    <property type="entry name" value="PYRUVATE DEHYDROGENASE E1 COMPONENT SUBUNIT BETA"/>
    <property type="match status" value="1"/>
</dbReference>
<dbReference type="Proteomes" id="UP000228947">
    <property type="component" value="Unassembled WGS sequence"/>
</dbReference>
<evidence type="ECO:0000256" key="1">
    <source>
        <dbReference type="ARBA" id="ARBA00001964"/>
    </source>
</evidence>
<dbReference type="InterPro" id="IPR005475">
    <property type="entry name" value="Transketolase-like_Pyr-bd"/>
</dbReference>
<dbReference type="InterPro" id="IPR029061">
    <property type="entry name" value="THDP-binding"/>
</dbReference>
<evidence type="ECO:0000313" key="8">
    <source>
        <dbReference type="Proteomes" id="UP000229681"/>
    </source>
</evidence>
<proteinExistence type="predicted"/>
<evidence type="ECO:0000313" key="6">
    <source>
        <dbReference type="EMBL" id="PJF43280.1"/>
    </source>
</evidence>
<dbReference type="InterPro" id="IPR009014">
    <property type="entry name" value="Transketo_C/PFOR_II"/>
</dbReference>
<dbReference type="FunFam" id="3.40.50.970:FF:000001">
    <property type="entry name" value="Pyruvate dehydrogenase E1 beta subunit"/>
    <property type="match status" value="1"/>
</dbReference>
<dbReference type="CDD" id="cd07036">
    <property type="entry name" value="TPP_PYR_E1-PDHc-beta_like"/>
    <property type="match status" value="1"/>
</dbReference>
<dbReference type="GO" id="GO:0016491">
    <property type="term" value="F:oxidoreductase activity"/>
    <property type="evidence" value="ECO:0007669"/>
    <property type="project" value="UniProtKB-KW"/>
</dbReference>
<dbReference type="Gene3D" id="3.40.50.920">
    <property type="match status" value="1"/>
</dbReference>
<feature type="domain" description="Transketolase-like pyrimidine-binding" evidence="4">
    <location>
        <begin position="6"/>
        <end position="181"/>
    </location>
</feature>
<reference evidence="7 8" key="1">
    <citation type="submission" date="2017-11" db="EMBL/GenBank/DDBJ databases">
        <title>Evolution of Phototrophy in the Chloroflexi Phylum Driven by Horizontal Gene Transfer.</title>
        <authorList>
            <person name="Ward L.M."/>
            <person name="Hemp J."/>
            <person name="Shih P.M."/>
            <person name="Mcglynn S.E."/>
            <person name="Fischer W."/>
        </authorList>
    </citation>
    <scope>NUCLEOTIDE SEQUENCE [LARGE SCALE GENOMIC DNA]</scope>
    <source>
        <strain evidence="6">CP1_1M</strain>
        <strain evidence="5">JP3_13</strain>
    </source>
</reference>
<accession>A0A2M8PEN0</accession>
<accession>A0A2M8Q0F5</accession>